<dbReference type="InterPro" id="IPR039421">
    <property type="entry name" value="Type_1_exporter"/>
</dbReference>
<comment type="similarity">
    <text evidence="2">Belongs to the ABC transporter superfamily. ABCB family. Multidrug resistance exporter (TC 3.A.1.201) subfamily.</text>
</comment>
<feature type="transmembrane region" description="Helical" evidence="11">
    <location>
        <begin position="725"/>
        <end position="747"/>
    </location>
</feature>
<keyword evidence="3" id="KW-0813">Transport</keyword>
<keyword evidence="9 11" id="KW-0472">Membrane</keyword>
<keyword evidence="5" id="KW-0677">Repeat</keyword>
<protein>
    <recommendedName>
        <fullName evidence="16">ABC transporter B family member 13</fullName>
    </recommendedName>
</protein>
<evidence type="ECO:0000256" key="3">
    <source>
        <dbReference type="ARBA" id="ARBA00022448"/>
    </source>
</evidence>
<dbReference type="Gene3D" id="3.40.50.300">
    <property type="entry name" value="P-loop containing nucleotide triphosphate hydrolases"/>
    <property type="match status" value="2"/>
</dbReference>
<feature type="domain" description="ABC transporter" evidence="12">
    <location>
        <begin position="370"/>
        <end position="605"/>
    </location>
</feature>
<comment type="caution">
    <text evidence="14">The sequence shown here is derived from an EMBL/GenBank/DDBJ whole genome shotgun (WGS) entry which is preliminary data.</text>
</comment>
<feature type="compositionally biased region" description="Basic and acidic residues" evidence="10">
    <location>
        <begin position="630"/>
        <end position="650"/>
    </location>
</feature>
<dbReference type="PANTHER" id="PTHR43394">
    <property type="entry name" value="ATP-DEPENDENT PERMEASE MDL1, MITOCHONDRIAL"/>
    <property type="match status" value="1"/>
</dbReference>
<feature type="domain" description="ABC transporter" evidence="12">
    <location>
        <begin position="1005"/>
        <end position="1241"/>
    </location>
</feature>
<dbReference type="Pfam" id="PF00664">
    <property type="entry name" value="ABC_membrane"/>
    <property type="match status" value="2"/>
</dbReference>
<dbReference type="CDD" id="cd18578">
    <property type="entry name" value="ABC_6TM_Pgp_ABCB1_D2_like"/>
    <property type="match status" value="1"/>
</dbReference>
<sequence length="1249" mass="135554">MEEVELATNEVPEQNPLPIKDQTASRKSSVSLFGLFSVADRVDYVLMFFGSVGSCVHGAAIPVFFVLFGRMIDSLGHLSTNPHRLSSRISENALYLIYLGVIVMASAWIGVASWMQTGERQTARLRVKYIESILKKDISFFDTEARDANILFHISSDAILVQDAIGDKTGHTLRYLSQFLVGFAVGFASVWQLTLLTLAVVPLIAVAGGAYTVIMSTLSKKGEAAYAEAGKLAEEVISQVRTVYSFVGEDRAIEAYSMTLNKALKFGKKSGFATGIGVGFTYGLLFCAWALLLWYAGILVRHGDTNGGKAFTTIINVIFSGFALGQAAPNLAAISKGRAAAANIFSMIKTDVDSSDGSDGTVLPTVSGNIEFCDVSFAYPSRPDMVFQKLSFAISSGKTFAVVGPSGSGKSTIISLVERFYEPTSGKILLDGHDLKTLQLKWLREQMGMVSQEPALFATTIIDNILFGKEEADMDRVIQAAKAANAHSFIEGLPDGYHTQVGEGGTQLSGGQKQRIAIARAVLRNPKILLLDEATSALDAESEKIVQQALDEIMLNRTTIIVAHRLSTIQDVDTIIVLKNGEIVERGSHSELISMEGEYAALVSLQVSQQGEVSSPLSCSQSSRSLSFHELSDGKHHQEDSNSSTRREFEQSDNIELSIPSFEQSPSIWELIKLNAPEWPYALLGSFGATLAGMEAPLFALGITHVLSAFYSSNDSRIKEEVQRVALIFVGLAVVTIPVYLLQHYFYTLMGERLTSRVRLLMFSAMLSNEVGWFDLEENHTGSLTSTLAADATLVRSALADRLSTIVQNIALTVTAFVIAFILSWRIAAVVIASLPVLIGASIAEQLFLKGFGGDYNRAYSKATAVAREAIDNIRTVAAFGAEDRLSTQFASELNQPSRQAFLRGHISGFGYGLSQLFAFCSYALGLWYASIIIKKNESHFGDIMKSFMVLIITSLAIAETLSLTPDIVKGSQALGSVFRILQRKTVILPNCPTSIRVSDIKGDVEFRNVCFRYPARPDITVFDDLNLTVSAGKSLAVVGPSGSGKSTVIGLVVRFYDPNLGQVLIDGYDIKSLNLRSLRKKIGLVQQEPALFATTIYENIKYGKEDASEIEIMKAARTANAHSFISRMPEGYQTQVGARGVQLSGGQKQRVAIARAILKDPSILLLDEATSALDAASEKVVQDALDTLKENRTTILVAHRMSTIQDADSVAVLQQGKVVEAGSHEELIGKAGGIYRRLVSLQEAHRST</sequence>
<dbReference type="InterPro" id="IPR017871">
    <property type="entry name" value="ABC_transporter-like_CS"/>
</dbReference>
<feature type="transmembrane region" description="Helical" evidence="11">
    <location>
        <begin position="44"/>
        <end position="72"/>
    </location>
</feature>
<feature type="transmembrane region" description="Helical" evidence="11">
    <location>
        <begin position="806"/>
        <end position="823"/>
    </location>
</feature>
<dbReference type="GO" id="GO:0005524">
    <property type="term" value="F:ATP binding"/>
    <property type="evidence" value="ECO:0007669"/>
    <property type="project" value="UniProtKB-KW"/>
</dbReference>
<evidence type="ECO:0000256" key="6">
    <source>
        <dbReference type="ARBA" id="ARBA00022741"/>
    </source>
</evidence>
<dbReference type="Pfam" id="PF00005">
    <property type="entry name" value="ABC_tran"/>
    <property type="match status" value="2"/>
</dbReference>
<evidence type="ECO:0000259" key="13">
    <source>
        <dbReference type="PROSITE" id="PS50929"/>
    </source>
</evidence>
<keyword evidence="15" id="KW-1185">Reference proteome</keyword>
<organism evidence="14 15">
    <name type="scientific">Ficus carica</name>
    <name type="common">Common fig</name>
    <dbReference type="NCBI Taxonomy" id="3494"/>
    <lineage>
        <taxon>Eukaryota</taxon>
        <taxon>Viridiplantae</taxon>
        <taxon>Streptophyta</taxon>
        <taxon>Embryophyta</taxon>
        <taxon>Tracheophyta</taxon>
        <taxon>Spermatophyta</taxon>
        <taxon>Magnoliopsida</taxon>
        <taxon>eudicotyledons</taxon>
        <taxon>Gunneridae</taxon>
        <taxon>Pentapetalae</taxon>
        <taxon>rosids</taxon>
        <taxon>fabids</taxon>
        <taxon>Rosales</taxon>
        <taxon>Moraceae</taxon>
        <taxon>Ficeae</taxon>
        <taxon>Ficus</taxon>
    </lineage>
</organism>
<keyword evidence="4 11" id="KW-0812">Transmembrane</keyword>
<evidence type="ECO:0000313" key="15">
    <source>
        <dbReference type="Proteomes" id="UP001187192"/>
    </source>
</evidence>
<keyword evidence="8 11" id="KW-1133">Transmembrane helix</keyword>
<evidence type="ECO:0000313" key="14">
    <source>
        <dbReference type="EMBL" id="GMN35828.1"/>
    </source>
</evidence>
<dbReference type="CDD" id="cd03249">
    <property type="entry name" value="ABC_MTABC3_MDL1_MDL2"/>
    <property type="match status" value="2"/>
</dbReference>
<dbReference type="GO" id="GO:0090374">
    <property type="term" value="P:oligopeptide export from mitochondrion"/>
    <property type="evidence" value="ECO:0007669"/>
    <property type="project" value="TreeGrafter"/>
</dbReference>
<dbReference type="Gene3D" id="1.20.1560.10">
    <property type="entry name" value="ABC transporter type 1, transmembrane domain"/>
    <property type="match status" value="1"/>
</dbReference>
<dbReference type="PROSITE" id="PS50893">
    <property type="entry name" value="ABC_TRANSPORTER_2"/>
    <property type="match status" value="2"/>
</dbReference>
<dbReference type="FunFam" id="3.40.50.300:FF:000205">
    <property type="entry name" value="ABC transporter B family member 4"/>
    <property type="match status" value="2"/>
</dbReference>
<feature type="transmembrane region" description="Helical" evidence="11">
    <location>
        <begin position="272"/>
        <end position="298"/>
    </location>
</feature>
<evidence type="ECO:0000256" key="7">
    <source>
        <dbReference type="ARBA" id="ARBA00022840"/>
    </source>
</evidence>
<gene>
    <name evidence="14" type="ORF">TIFTF001_005556</name>
</gene>
<evidence type="ECO:0000256" key="2">
    <source>
        <dbReference type="ARBA" id="ARBA00007577"/>
    </source>
</evidence>
<dbReference type="Proteomes" id="UP001187192">
    <property type="component" value="Unassembled WGS sequence"/>
</dbReference>
<keyword evidence="7" id="KW-0067">ATP-binding</keyword>
<evidence type="ECO:0000256" key="10">
    <source>
        <dbReference type="SAM" id="MobiDB-lite"/>
    </source>
</evidence>
<dbReference type="SUPFAM" id="SSF90123">
    <property type="entry name" value="ABC transporter transmembrane region"/>
    <property type="match status" value="2"/>
</dbReference>
<dbReference type="InterPro" id="IPR027417">
    <property type="entry name" value="P-loop_NTPase"/>
</dbReference>
<dbReference type="PANTHER" id="PTHR43394:SF11">
    <property type="entry name" value="ATP-BINDING CASSETTE TRANSPORTER"/>
    <property type="match status" value="1"/>
</dbReference>
<dbReference type="InterPro" id="IPR036640">
    <property type="entry name" value="ABC1_TM_sf"/>
</dbReference>
<dbReference type="SMART" id="SM00382">
    <property type="entry name" value="AAA"/>
    <property type="match status" value="2"/>
</dbReference>
<proteinExistence type="inferred from homology"/>
<dbReference type="InterPro" id="IPR003439">
    <property type="entry name" value="ABC_transporter-like_ATP-bd"/>
</dbReference>
<dbReference type="InterPro" id="IPR003593">
    <property type="entry name" value="AAA+_ATPase"/>
</dbReference>
<feature type="transmembrane region" description="Helical" evidence="11">
    <location>
        <begin position="310"/>
        <end position="328"/>
    </location>
</feature>
<evidence type="ECO:0000256" key="9">
    <source>
        <dbReference type="ARBA" id="ARBA00023136"/>
    </source>
</evidence>
<dbReference type="EMBL" id="BTGU01000005">
    <property type="protein sequence ID" value="GMN35828.1"/>
    <property type="molecule type" value="Genomic_DNA"/>
</dbReference>
<feature type="region of interest" description="Disordered" evidence="10">
    <location>
        <begin position="629"/>
        <end position="650"/>
    </location>
</feature>
<feature type="domain" description="ABC transmembrane type-1" evidence="13">
    <location>
        <begin position="683"/>
        <end position="970"/>
    </location>
</feature>
<keyword evidence="6" id="KW-0547">Nucleotide-binding</keyword>
<evidence type="ECO:0000256" key="11">
    <source>
        <dbReference type="SAM" id="Phobius"/>
    </source>
</evidence>
<accession>A0AA88CUX6</accession>
<evidence type="ECO:0008006" key="16">
    <source>
        <dbReference type="Google" id="ProtNLM"/>
    </source>
</evidence>
<evidence type="ECO:0000256" key="8">
    <source>
        <dbReference type="ARBA" id="ARBA00022989"/>
    </source>
</evidence>
<feature type="transmembrane region" description="Helical" evidence="11">
    <location>
        <begin position="944"/>
        <end position="964"/>
    </location>
</feature>
<dbReference type="InterPro" id="IPR011527">
    <property type="entry name" value="ABC1_TM_dom"/>
</dbReference>
<feature type="transmembrane region" description="Helical" evidence="11">
    <location>
        <begin position="910"/>
        <end position="932"/>
    </location>
</feature>
<dbReference type="GO" id="GO:0005743">
    <property type="term" value="C:mitochondrial inner membrane"/>
    <property type="evidence" value="ECO:0007669"/>
    <property type="project" value="TreeGrafter"/>
</dbReference>
<reference evidence="14" key="1">
    <citation type="submission" date="2023-07" db="EMBL/GenBank/DDBJ databases">
        <title>draft genome sequence of fig (Ficus carica).</title>
        <authorList>
            <person name="Takahashi T."/>
            <person name="Nishimura K."/>
        </authorList>
    </citation>
    <scope>NUCLEOTIDE SEQUENCE</scope>
</reference>
<dbReference type="PROSITE" id="PS50929">
    <property type="entry name" value="ABC_TM1F"/>
    <property type="match status" value="2"/>
</dbReference>
<evidence type="ECO:0000259" key="12">
    <source>
        <dbReference type="PROSITE" id="PS50893"/>
    </source>
</evidence>
<dbReference type="GO" id="GO:0015421">
    <property type="term" value="F:ABC-type oligopeptide transporter activity"/>
    <property type="evidence" value="ECO:0007669"/>
    <property type="project" value="TreeGrafter"/>
</dbReference>
<feature type="region of interest" description="Disordered" evidence="10">
    <location>
        <begin position="1"/>
        <end position="20"/>
    </location>
</feature>
<feature type="transmembrane region" description="Helical" evidence="11">
    <location>
        <begin position="830"/>
        <end position="849"/>
    </location>
</feature>
<feature type="transmembrane region" description="Helical" evidence="11">
    <location>
        <begin position="93"/>
        <end position="115"/>
    </location>
</feature>
<feature type="transmembrane region" description="Helical" evidence="11">
    <location>
        <begin position="190"/>
        <end position="214"/>
    </location>
</feature>
<evidence type="ECO:0000256" key="4">
    <source>
        <dbReference type="ARBA" id="ARBA00022692"/>
    </source>
</evidence>
<dbReference type="PROSITE" id="PS00211">
    <property type="entry name" value="ABC_TRANSPORTER_1"/>
    <property type="match status" value="2"/>
</dbReference>
<dbReference type="CDD" id="cd18577">
    <property type="entry name" value="ABC_6TM_Pgp_ABCB1_D1_like"/>
    <property type="match status" value="1"/>
</dbReference>
<dbReference type="AlphaFoldDB" id="A0AA88CUX6"/>
<evidence type="ECO:0000256" key="1">
    <source>
        <dbReference type="ARBA" id="ARBA00004141"/>
    </source>
</evidence>
<feature type="domain" description="ABC transmembrane type-1" evidence="13">
    <location>
        <begin position="48"/>
        <end position="336"/>
    </location>
</feature>
<comment type="subcellular location">
    <subcellularLocation>
        <location evidence="1">Membrane</location>
        <topology evidence="1">Multi-pass membrane protein</topology>
    </subcellularLocation>
</comment>
<evidence type="ECO:0000256" key="5">
    <source>
        <dbReference type="ARBA" id="ARBA00022737"/>
    </source>
</evidence>
<name>A0AA88CUX6_FICCA</name>
<dbReference type="GO" id="GO:0016887">
    <property type="term" value="F:ATP hydrolysis activity"/>
    <property type="evidence" value="ECO:0007669"/>
    <property type="project" value="InterPro"/>
</dbReference>
<dbReference type="SUPFAM" id="SSF52540">
    <property type="entry name" value="P-loop containing nucleoside triphosphate hydrolases"/>
    <property type="match status" value="2"/>
</dbReference>